<protein>
    <submittedName>
        <fullName evidence="3">Uncharacterized protein</fullName>
    </submittedName>
</protein>
<dbReference type="Gene3D" id="1.10.287.1490">
    <property type="match status" value="1"/>
</dbReference>
<keyword evidence="2" id="KW-0812">Transmembrane</keyword>
<accession>A0A7X0XMP8</accession>
<sequence>MDFYDMWIGKFKTIFVKVQNKITTNKPKHLSNKGVMFPYIMAVITVLFVISVATCTFLFGTPFQAKDTGTGSENQVRLAGTSMFIVQKTIDEKAHRAEVLYQINRASLYQKQPLFALAAEQKNEIELPSKLVSISDDYVLLVIDDIPDNWRELVIDVGEYKVDDSQDDRVDTDYLLTKETKKTKKKEDDSFVKGVFNIAQKKMPDTKNLESLSDKKYILKYATLQIKSANGRIAKWEKDIVTMKEQIGDFTKQIQRLEKDKGLNTTKENQEMEADVTSVQRAIEKKERSIESRKEAIAEVQEKIKKLEEKIDSLE</sequence>
<comment type="caution">
    <text evidence="3">The sequence shown here is derived from an EMBL/GenBank/DDBJ whole genome shotgun (WGS) entry which is preliminary data.</text>
</comment>
<proteinExistence type="predicted"/>
<feature type="coiled-coil region" evidence="1">
    <location>
        <begin position="226"/>
        <end position="310"/>
    </location>
</feature>
<feature type="transmembrane region" description="Helical" evidence="2">
    <location>
        <begin position="36"/>
        <end position="59"/>
    </location>
</feature>
<organism evidence="3 4">
    <name type="scientific">Listeria booriae</name>
    <dbReference type="NCBI Taxonomy" id="1552123"/>
    <lineage>
        <taxon>Bacteria</taxon>
        <taxon>Bacillati</taxon>
        <taxon>Bacillota</taxon>
        <taxon>Bacilli</taxon>
        <taxon>Bacillales</taxon>
        <taxon>Listeriaceae</taxon>
        <taxon>Listeria</taxon>
    </lineage>
</organism>
<reference evidence="3 4" key="1">
    <citation type="submission" date="2020-03" db="EMBL/GenBank/DDBJ databases">
        <title>Soil Listeria distribution.</title>
        <authorList>
            <person name="Liao J."/>
            <person name="Wiedmann M."/>
        </authorList>
    </citation>
    <scope>NUCLEOTIDE SEQUENCE [LARGE SCALE GENOMIC DNA]</scope>
    <source>
        <strain evidence="3 4">FSL L7-1387</strain>
    </source>
</reference>
<dbReference type="RefSeq" id="WP_185430474.1">
    <property type="nucleotide sequence ID" value="NZ_JAARRW010000010.1"/>
</dbReference>
<evidence type="ECO:0000313" key="4">
    <source>
        <dbReference type="Proteomes" id="UP000541955"/>
    </source>
</evidence>
<keyword evidence="2" id="KW-1133">Transmembrane helix</keyword>
<evidence type="ECO:0000313" key="3">
    <source>
        <dbReference type="EMBL" id="MBC1563588.1"/>
    </source>
</evidence>
<evidence type="ECO:0000256" key="2">
    <source>
        <dbReference type="SAM" id="Phobius"/>
    </source>
</evidence>
<gene>
    <name evidence="3" type="ORF">HB902_16055</name>
</gene>
<dbReference type="Proteomes" id="UP000541955">
    <property type="component" value="Unassembled WGS sequence"/>
</dbReference>
<dbReference type="AlphaFoldDB" id="A0A7X0XMP8"/>
<dbReference type="EMBL" id="JAARRW010000010">
    <property type="protein sequence ID" value="MBC1563588.1"/>
    <property type="molecule type" value="Genomic_DNA"/>
</dbReference>
<evidence type="ECO:0000256" key="1">
    <source>
        <dbReference type="SAM" id="Coils"/>
    </source>
</evidence>
<keyword evidence="1" id="KW-0175">Coiled coil</keyword>
<name>A0A7X0XMP8_9LIST</name>
<keyword evidence="2" id="KW-0472">Membrane</keyword>